<dbReference type="InterPro" id="IPR058855">
    <property type="entry name" value="RGS1/SST2-like_Fungal-DR"/>
</dbReference>
<dbReference type="Pfam" id="PF25889">
    <property type="entry name" value="WHD_Fungal_DR"/>
    <property type="match status" value="1"/>
</dbReference>
<dbReference type="Proteomes" id="UP000717996">
    <property type="component" value="Unassembled WGS sequence"/>
</dbReference>
<feature type="domain" description="RGS" evidence="1">
    <location>
        <begin position="446"/>
        <end position="598"/>
    </location>
</feature>
<gene>
    <name evidence="2" type="ORF">G6F51_010890</name>
</gene>
<evidence type="ECO:0000259" key="1">
    <source>
        <dbReference type="PROSITE" id="PS50132"/>
    </source>
</evidence>
<name>A0A9P7C4Y3_RHIOR</name>
<dbReference type="SUPFAM" id="SSF48097">
    <property type="entry name" value="Regulator of G-protein signaling, RGS"/>
    <property type="match status" value="1"/>
</dbReference>
<reference evidence="2" key="1">
    <citation type="journal article" date="2020" name="Microb. Genom.">
        <title>Genetic diversity of clinical and environmental Mucorales isolates obtained from an investigation of mucormycosis cases among solid organ transplant recipients.</title>
        <authorList>
            <person name="Nguyen M.H."/>
            <person name="Kaul D."/>
            <person name="Muto C."/>
            <person name="Cheng S.J."/>
            <person name="Richter R.A."/>
            <person name="Bruno V.M."/>
            <person name="Liu G."/>
            <person name="Beyhan S."/>
            <person name="Sundermann A.J."/>
            <person name="Mounaud S."/>
            <person name="Pasculle A.W."/>
            <person name="Nierman W.C."/>
            <person name="Driscoll E."/>
            <person name="Cumbie R."/>
            <person name="Clancy C.J."/>
            <person name="Dupont C.L."/>
        </authorList>
    </citation>
    <scope>NUCLEOTIDE SEQUENCE</scope>
    <source>
        <strain evidence="2">GL16</strain>
    </source>
</reference>
<protein>
    <recommendedName>
        <fullName evidence="1">RGS domain-containing protein</fullName>
    </recommendedName>
</protein>
<dbReference type="InterPro" id="IPR016137">
    <property type="entry name" value="RGS"/>
</dbReference>
<evidence type="ECO:0000313" key="2">
    <source>
        <dbReference type="EMBL" id="KAG1536580.1"/>
    </source>
</evidence>
<dbReference type="Gene3D" id="1.10.167.10">
    <property type="entry name" value="Regulator of G-protein Signalling 4, domain 2"/>
    <property type="match status" value="1"/>
</dbReference>
<dbReference type="InterPro" id="IPR036388">
    <property type="entry name" value="WH-like_DNA-bd_sf"/>
</dbReference>
<dbReference type="PROSITE" id="PS50132">
    <property type="entry name" value="RGS"/>
    <property type="match status" value="1"/>
</dbReference>
<proteinExistence type="predicted"/>
<sequence>MISQLTLTTHKHMLRAYTNTFTSEEAIRQLGSLKFSKMDDSCNFASRITTTFNMRKDMAKALLQQFLWTRLIENASEPQNRSYRDKGIWKIRSKGLCVLQNFCLKTKMDISTFKKHVDINAVPLYLINLERMQSNDRINRNRKYTSCLFTIMIASLPLRSNNREKQVDLQHYIYPSHGNPDIEPITLDALKELGIYSALEVSRTSSIYSSDSSSIDTYAKPSKRNLTITDFFPNIEILPNDLLVDTECGNRVYYQQQQSLINNLSPSYSNKFKMRAIFSSQLCCNWLVEYCTIASNDEAETVMTEFLKLGWITFFDKKNEHLQEVEASKTNILKLTKTGMDVIINISLNQHNMMKVLAKTNAVSSRCSSISSPCDNMIGTSSSPAVSFFDEKERDTDSPMQTPPLTTNINDYCSTYTPDITSSETFTPPLTPIAPTNELKESNSSKLKAVLKDPHLRSLFRNFLSSNFCQENLDFWIDYDNLCRRCNSSAFLPSANQRLLLEDAYLLWDSYLKPGALYELNIEHNLREEMAEEISHTVNVIHTAGQSKPTIVVSAHSVYQSLLIILKWFDKVNDHICKLMATDSIPKFVKTSKYKRATTNSQFISVPFELKDFPHPPSRQETK</sequence>
<dbReference type="SMART" id="SM00315">
    <property type="entry name" value="RGS"/>
    <property type="match status" value="1"/>
</dbReference>
<evidence type="ECO:0000313" key="3">
    <source>
        <dbReference type="Proteomes" id="UP000717996"/>
    </source>
</evidence>
<dbReference type="InterPro" id="IPR044926">
    <property type="entry name" value="RGS_subdomain_2"/>
</dbReference>
<dbReference type="InterPro" id="IPR036305">
    <property type="entry name" value="RGS_sf"/>
</dbReference>
<dbReference type="AlphaFoldDB" id="A0A9P7C4Y3"/>
<dbReference type="OrthoDB" id="196547at2759"/>
<dbReference type="PANTHER" id="PTHR10845">
    <property type="entry name" value="REGULATOR OF G PROTEIN SIGNALING"/>
    <property type="match status" value="1"/>
</dbReference>
<dbReference type="Gene3D" id="1.10.10.10">
    <property type="entry name" value="Winged helix-like DNA-binding domain superfamily/Winged helix DNA-binding domain"/>
    <property type="match status" value="1"/>
</dbReference>
<organism evidence="2 3">
    <name type="scientific">Rhizopus oryzae</name>
    <name type="common">Mucormycosis agent</name>
    <name type="synonym">Rhizopus arrhizus var. delemar</name>
    <dbReference type="NCBI Taxonomy" id="64495"/>
    <lineage>
        <taxon>Eukaryota</taxon>
        <taxon>Fungi</taxon>
        <taxon>Fungi incertae sedis</taxon>
        <taxon>Mucoromycota</taxon>
        <taxon>Mucoromycotina</taxon>
        <taxon>Mucoromycetes</taxon>
        <taxon>Mucorales</taxon>
        <taxon>Mucorineae</taxon>
        <taxon>Rhizopodaceae</taxon>
        <taxon>Rhizopus</taxon>
    </lineage>
</organism>
<comment type="caution">
    <text evidence="2">The sequence shown here is derived from an EMBL/GenBank/DDBJ whole genome shotgun (WGS) entry which is preliminary data.</text>
</comment>
<dbReference type="PANTHER" id="PTHR10845:SF192">
    <property type="entry name" value="DOUBLE HIT, ISOFORM B"/>
    <property type="match status" value="1"/>
</dbReference>
<dbReference type="Pfam" id="PF00615">
    <property type="entry name" value="RGS"/>
    <property type="match status" value="1"/>
</dbReference>
<accession>A0A9P7C4Y3</accession>
<dbReference type="EMBL" id="JAANIT010002393">
    <property type="protein sequence ID" value="KAG1536580.1"/>
    <property type="molecule type" value="Genomic_DNA"/>
</dbReference>